<name>A0ABP5Z1V4_9MICO</name>
<evidence type="ECO:0000313" key="1">
    <source>
        <dbReference type="EMBL" id="GAA2490959.1"/>
    </source>
</evidence>
<proteinExistence type="predicted"/>
<sequence>MTLGLHFALRDDEQQCPDCGGRRVAHAGSVDGLGDGLQARFRAFEYDHEAPEVIVEVTFGRMPGADFRPDETFAARFGHVRGQEDPACTLVTAGSTDSPSVDLGRRLERPEALGHPRLEQFWEVNDLVLEHLADGHGSACSCCGGDLDEFDRHVRFRLPDVIAALPEADHTAGVGLSHHDPERADFLESVDHGCFVRSLLRLPLTDGYALTYGVWLEVSPETAQRIGRLWSSDLYFTLAFEGRLANALPLIGALGAPVTAGAPMPADGIPVVRTSTDPELAAALTQPHDAATAFEAAGMAPPLG</sequence>
<organism evidence="1 2">
    <name type="scientific">Terrabacter carboxydivorans</name>
    <dbReference type="NCBI Taxonomy" id="619730"/>
    <lineage>
        <taxon>Bacteria</taxon>
        <taxon>Bacillati</taxon>
        <taxon>Actinomycetota</taxon>
        <taxon>Actinomycetes</taxon>
        <taxon>Micrococcales</taxon>
        <taxon>Intrasporangiaceae</taxon>
        <taxon>Terrabacter</taxon>
    </lineage>
</organism>
<dbReference type="Proteomes" id="UP001500730">
    <property type="component" value="Unassembled WGS sequence"/>
</dbReference>
<comment type="caution">
    <text evidence="1">The sequence shown here is derived from an EMBL/GenBank/DDBJ whole genome shotgun (WGS) entry which is preliminary data.</text>
</comment>
<reference evidence="2" key="1">
    <citation type="journal article" date="2019" name="Int. J. Syst. Evol. Microbiol.">
        <title>The Global Catalogue of Microorganisms (GCM) 10K type strain sequencing project: providing services to taxonomists for standard genome sequencing and annotation.</title>
        <authorList>
            <consortium name="The Broad Institute Genomics Platform"/>
            <consortium name="The Broad Institute Genome Sequencing Center for Infectious Disease"/>
            <person name="Wu L."/>
            <person name="Ma J."/>
        </authorList>
    </citation>
    <scope>NUCLEOTIDE SEQUENCE [LARGE SCALE GENOMIC DNA]</scope>
    <source>
        <strain evidence="2">JCM 16259</strain>
    </source>
</reference>
<accession>A0ABP5Z1V4</accession>
<dbReference type="Pfam" id="PF09965">
    <property type="entry name" value="DUF2199"/>
    <property type="match status" value="1"/>
</dbReference>
<dbReference type="EMBL" id="BAAARE010000013">
    <property type="protein sequence ID" value="GAA2490959.1"/>
    <property type="molecule type" value="Genomic_DNA"/>
</dbReference>
<dbReference type="InterPro" id="IPR018697">
    <property type="entry name" value="DUF2199"/>
</dbReference>
<keyword evidence="2" id="KW-1185">Reference proteome</keyword>
<evidence type="ECO:0000313" key="2">
    <source>
        <dbReference type="Proteomes" id="UP001500730"/>
    </source>
</evidence>
<dbReference type="RefSeq" id="WP_344255936.1">
    <property type="nucleotide sequence ID" value="NZ_BAAARE010000013.1"/>
</dbReference>
<protein>
    <submittedName>
        <fullName evidence="1">Uncharacterized protein</fullName>
    </submittedName>
</protein>
<gene>
    <name evidence="1" type="ORF">GCM10009858_31280</name>
</gene>